<keyword evidence="2" id="KW-1185">Reference proteome</keyword>
<accession>A0A4Y2B1T7</accession>
<dbReference type="Proteomes" id="UP000499080">
    <property type="component" value="Unassembled WGS sequence"/>
</dbReference>
<name>A0A4Y2B1T7_ARAVE</name>
<proteinExistence type="predicted"/>
<evidence type="ECO:0000313" key="2">
    <source>
        <dbReference type="Proteomes" id="UP000499080"/>
    </source>
</evidence>
<comment type="caution">
    <text evidence="1">The sequence shown here is derived from an EMBL/GenBank/DDBJ whole genome shotgun (WGS) entry which is preliminary data.</text>
</comment>
<dbReference type="EMBL" id="BGPR01000043">
    <property type="protein sequence ID" value="GBL85409.1"/>
    <property type="molecule type" value="Genomic_DNA"/>
</dbReference>
<reference evidence="1 2" key="1">
    <citation type="journal article" date="2019" name="Sci. Rep.">
        <title>Orb-weaving spider Araneus ventricosus genome elucidates the spidroin gene catalogue.</title>
        <authorList>
            <person name="Kono N."/>
            <person name="Nakamura H."/>
            <person name="Ohtoshi R."/>
            <person name="Moran D.A.P."/>
            <person name="Shinohara A."/>
            <person name="Yoshida Y."/>
            <person name="Fujiwara M."/>
            <person name="Mori M."/>
            <person name="Tomita M."/>
            <person name="Arakawa K."/>
        </authorList>
    </citation>
    <scope>NUCLEOTIDE SEQUENCE [LARGE SCALE GENOMIC DNA]</scope>
</reference>
<dbReference type="AlphaFoldDB" id="A0A4Y2B1T7"/>
<evidence type="ECO:0000313" key="1">
    <source>
        <dbReference type="EMBL" id="GBL85409.1"/>
    </source>
</evidence>
<sequence>MKVTVLSSCDEPQINKRVKLRSNCLSFHEFRPRFALFPIVGTGRIDVARGLVSGSVVSRVVVVNSSRIKGTRRRHCIYSLEHCRDICKATRCRHGVTVLIPPTTVHKYKHRATRGLFKPHAVGTRLSNI</sequence>
<organism evidence="1 2">
    <name type="scientific">Araneus ventricosus</name>
    <name type="common">Orbweaver spider</name>
    <name type="synonym">Epeira ventricosa</name>
    <dbReference type="NCBI Taxonomy" id="182803"/>
    <lineage>
        <taxon>Eukaryota</taxon>
        <taxon>Metazoa</taxon>
        <taxon>Ecdysozoa</taxon>
        <taxon>Arthropoda</taxon>
        <taxon>Chelicerata</taxon>
        <taxon>Arachnida</taxon>
        <taxon>Araneae</taxon>
        <taxon>Araneomorphae</taxon>
        <taxon>Entelegynae</taxon>
        <taxon>Araneoidea</taxon>
        <taxon>Araneidae</taxon>
        <taxon>Araneus</taxon>
    </lineage>
</organism>
<protein>
    <submittedName>
        <fullName evidence="1">Uncharacterized protein</fullName>
    </submittedName>
</protein>
<gene>
    <name evidence="1" type="ORF">AVEN_34598_1</name>
</gene>